<proteinExistence type="predicted"/>
<name>A0A4Y2W3X8_ARAVE</name>
<sequence>MLFASCWPIFLQVKQERKKWETLFLSSSLKNAISLQITGNERARPTEGRKKPEGNVKATGDGLLAPRLPLFSLEVSQYPARDRSTPPIKKLVGPSPSLRGNGSFLRKTDTENYYLHFVIWSSWNNMV</sequence>
<protein>
    <submittedName>
        <fullName evidence="2">Uncharacterized protein</fullName>
    </submittedName>
</protein>
<accession>A0A4Y2W3X8</accession>
<gene>
    <name evidence="2" type="ORF">AVEN_182162_1</name>
</gene>
<dbReference type="EMBL" id="BGPR01055522">
    <property type="protein sequence ID" value="GBO32079.1"/>
    <property type="molecule type" value="Genomic_DNA"/>
</dbReference>
<feature type="compositionally biased region" description="Basic and acidic residues" evidence="1">
    <location>
        <begin position="41"/>
        <end position="54"/>
    </location>
</feature>
<reference evidence="2 3" key="1">
    <citation type="journal article" date="2019" name="Sci. Rep.">
        <title>Orb-weaving spider Araneus ventricosus genome elucidates the spidroin gene catalogue.</title>
        <authorList>
            <person name="Kono N."/>
            <person name="Nakamura H."/>
            <person name="Ohtoshi R."/>
            <person name="Moran D.A.P."/>
            <person name="Shinohara A."/>
            <person name="Yoshida Y."/>
            <person name="Fujiwara M."/>
            <person name="Mori M."/>
            <person name="Tomita M."/>
            <person name="Arakawa K."/>
        </authorList>
    </citation>
    <scope>NUCLEOTIDE SEQUENCE [LARGE SCALE GENOMIC DNA]</scope>
</reference>
<dbReference type="AlphaFoldDB" id="A0A4Y2W3X8"/>
<feature type="region of interest" description="Disordered" evidence="1">
    <location>
        <begin position="38"/>
        <end position="58"/>
    </location>
</feature>
<organism evidence="2 3">
    <name type="scientific">Araneus ventricosus</name>
    <name type="common">Orbweaver spider</name>
    <name type="synonym">Epeira ventricosa</name>
    <dbReference type="NCBI Taxonomy" id="182803"/>
    <lineage>
        <taxon>Eukaryota</taxon>
        <taxon>Metazoa</taxon>
        <taxon>Ecdysozoa</taxon>
        <taxon>Arthropoda</taxon>
        <taxon>Chelicerata</taxon>
        <taxon>Arachnida</taxon>
        <taxon>Araneae</taxon>
        <taxon>Araneomorphae</taxon>
        <taxon>Entelegynae</taxon>
        <taxon>Araneoidea</taxon>
        <taxon>Araneidae</taxon>
        <taxon>Araneus</taxon>
    </lineage>
</organism>
<evidence type="ECO:0000313" key="3">
    <source>
        <dbReference type="Proteomes" id="UP000499080"/>
    </source>
</evidence>
<evidence type="ECO:0000256" key="1">
    <source>
        <dbReference type="SAM" id="MobiDB-lite"/>
    </source>
</evidence>
<comment type="caution">
    <text evidence="2">The sequence shown here is derived from an EMBL/GenBank/DDBJ whole genome shotgun (WGS) entry which is preliminary data.</text>
</comment>
<evidence type="ECO:0000313" key="2">
    <source>
        <dbReference type="EMBL" id="GBO32079.1"/>
    </source>
</evidence>
<keyword evidence="3" id="KW-1185">Reference proteome</keyword>
<dbReference type="Proteomes" id="UP000499080">
    <property type="component" value="Unassembled WGS sequence"/>
</dbReference>